<keyword evidence="2" id="KW-0727">SH2 domain</keyword>
<dbReference type="Gene3D" id="2.30.30.40">
    <property type="entry name" value="SH3 Domains"/>
    <property type="match status" value="1"/>
</dbReference>
<dbReference type="Gene3D" id="3.40.50.1820">
    <property type="entry name" value="alpha/beta hydrolase"/>
    <property type="match status" value="1"/>
</dbReference>
<comment type="similarity">
    <text evidence="1">Belongs to the NDRG family.</text>
</comment>
<dbReference type="InterPro" id="IPR029058">
    <property type="entry name" value="AB_hydrolase_fold"/>
</dbReference>
<dbReference type="InterPro" id="IPR036860">
    <property type="entry name" value="SH2_dom_sf"/>
</dbReference>
<dbReference type="OrthoDB" id="741027at2759"/>
<accession>A0A7N6FL42</accession>
<dbReference type="Proteomes" id="UP000265040">
    <property type="component" value="Chromosome 5"/>
</dbReference>
<reference evidence="4" key="1">
    <citation type="submission" date="2021-04" db="EMBL/GenBank/DDBJ databases">
        <authorList>
            <consortium name="Wellcome Sanger Institute Data Sharing"/>
        </authorList>
    </citation>
    <scope>NUCLEOTIDE SEQUENCE [LARGE SCALE GENOMIC DNA]</scope>
</reference>
<dbReference type="SMART" id="SM00252">
    <property type="entry name" value="SH2"/>
    <property type="match status" value="1"/>
</dbReference>
<evidence type="ECO:0000256" key="1">
    <source>
        <dbReference type="ARBA" id="ARBA00005598"/>
    </source>
</evidence>
<evidence type="ECO:0000313" key="4">
    <source>
        <dbReference type="Ensembl" id="ENSATEP00000069447.1"/>
    </source>
</evidence>
<evidence type="ECO:0000256" key="2">
    <source>
        <dbReference type="PROSITE-ProRule" id="PRU00191"/>
    </source>
</evidence>
<dbReference type="InterPro" id="IPR000980">
    <property type="entry name" value="SH2"/>
</dbReference>
<dbReference type="GeneTree" id="ENSGT00950000182872"/>
<evidence type="ECO:0000313" key="5">
    <source>
        <dbReference type="Proteomes" id="UP000265040"/>
    </source>
</evidence>
<organism evidence="4 5">
    <name type="scientific">Anabas testudineus</name>
    <name type="common">Climbing perch</name>
    <name type="synonym">Anthias testudineus</name>
    <dbReference type="NCBI Taxonomy" id="64144"/>
    <lineage>
        <taxon>Eukaryota</taxon>
        <taxon>Metazoa</taxon>
        <taxon>Chordata</taxon>
        <taxon>Craniata</taxon>
        <taxon>Vertebrata</taxon>
        <taxon>Euteleostomi</taxon>
        <taxon>Actinopterygii</taxon>
        <taxon>Neopterygii</taxon>
        <taxon>Teleostei</taxon>
        <taxon>Neoteleostei</taxon>
        <taxon>Acanthomorphata</taxon>
        <taxon>Anabantaria</taxon>
        <taxon>Anabantiformes</taxon>
        <taxon>Anabantoidei</taxon>
        <taxon>Anabantidae</taxon>
        <taxon>Anabas</taxon>
    </lineage>
</organism>
<reference evidence="4" key="3">
    <citation type="submission" date="2025-09" db="UniProtKB">
        <authorList>
            <consortium name="Ensembl"/>
        </authorList>
    </citation>
    <scope>IDENTIFICATION</scope>
</reference>
<dbReference type="SUPFAM" id="SSF53474">
    <property type="entry name" value="alpha/beta-Hydrolases"/>
    <property type="match status" value="1"/>
</dbReference>
<dbReference type="Gene3D" id="3.30.505.10">
    <property type="entry name" value="SH2 domain"/>
    <property type="match status" value="1"/>
</dbReference>
<dbReference type="FunFam" id="3.40.50.1820:FF:000006">
    <property type="entry name" value="NDRG family member 3"/>
    <property type="match status" value="1"/>
</dbReference>
<dbReference type="Pfam" id="PF00017">
    <property type="entry name" value="SH2"/>
    <property type="match status" value="1"/>
</dbReference>
<dbReference type="InterPro" id="IPR004142">
    <property type="entry name" value="NDRG"/>
</dbReference>
<sequence length="484" mass="54513">QAGFNNMLFFSLWLQEHDIETPHGVLHVTMRGVPKGNRPVILTYHDIGLNHKSCFNTLFNYEDMQEITQHFAVVHVDAPGQQEAAPPFPSGYRYPTMDELAEMLPSVMTQVNSVIGIGVGAGAYILSRFALNNPTLVEGLVLINVDPCAEGWIDWAASKLSGWTSNLVDIVMAHHFSTDELTENQELIQTYRLHIAQDINQDNLALFCGSYQYRRDLEIERPIVGLNEDTVNTLTCPALLVVGDTSPAVEAVVECNSRLNPTKTTLLKMADCGGLPQVVQPGKLAEAFKYFVQGMGYKYVIDGDFVMVRSTTTGWESYIPTNYTAKVTHRWLFTGITRYKAVELLMLPTNQTGAFLIRESETSRDCYSLSVLKRSNASYLDCVKHYRISILQNGWVYISPRLTFPSLHDLVEHYSGLLPRLRTLKQTLHPCLGHLHVSFDVLSRSVIFRRKRTESDNSLVSEGLREAITSYLQMTEGNDHSWDT</sequence>
<dbReference type="PRINTS" id="PR00401">
    <property type="entry name" value="SH2DOMAIN"/>
</dbReference>
<protein>
    <recommendedName>
        <fullName evidence="3">SH2 domain-containing protein</fullName>
    </recommendedName>
</protein>
<name>A0A7N6FL42_ANATE</name>
<dbReference type="PANTHER" id="PTHR11034">
    <property type="entry name" value="N-MYC DOWNSTREAM REGULATED"/>
    <property type="match status" value="1"/>
</dbReference>
<evidence type="ECO:0000259" key="3">
    <source>
        <dbReference type="PROSITE" id="PS50001"/>
    </source>
</evidence>
<feature type="domain" description="SH2" evidence="3">
    <location>
        <begin position="331"/>
        <end position="431"/>
    </location>
</feature>
<dbReference type="SUPFAM" id="SSF55550">
    <property type="entry name" value="SH2 domain"/>
    <property type="match status" value="1"/>
</dbReference>
<dbReference type="Pfam" id="PF03096">
    <property type="entry name" value="Ndr"/>
    <property type="match status" value="1"/>
</dbReference>
<reference evidence="4" key="2">
    <citation type="submission" date="2025-08" db="UniProtKB">
        <authorList>
            <consortium name="Ensembl"/>
        </authorList>
    </citation>
    <scope>IDENTIFICATION</scope>
</reference>
<dbReference type="Ensembl" id="ENSATET00000048378.1">
    <property type="protein sequence ID" value="ENSATEP00000069447.1"/>
    <property type="gene ID" value="ENSATEG00000015891.3"/>
</dbReference>
<proteinExistence type="inferred from homology"/>
<keyword evidence="5" id="KW-1185">Reference proteome</keyword>
<dbReference type="AlphaFoldDB" id="A0A7N6FL42"/>
<dbReference type="PROSITE" id="PS50001">
    <property type="entry name" value="SH2"/>
    <property type="match status" value="1"/>
</dbReference>
<dbReference type="InParanoid" id="A0A7N6FL42"/>